<dbReference type="PANTHER" id="PTHR46179:SF13">
    <property type="entry name" value="C2H2-TYPE DOMAIN-CONTAINING PROTEIN"/>
    <property type="match status" value="1"/>
</dbReference>
<evidence type="ECO:0000256" key="3">
    <source>
        <dbReference type="ARBA" id="ARBA00022771"/>
    </source>
</evidence>
<keyword evidence="12" id="KW-1185">Reference proteome</keyword>
<dbReference type="SMART" id="SM00355">
    <property type="entry name" value="ZnF_C2H2"/>
    <property type="match status" value="10"/>
</dbReference>
<name>A0A175YJJ2_DAUCS</name>
<dbReference type="PROSITE" id="PS00028">
    <property type="entry name" value="ZINC_FINGER_C2H2_1"/>
    <property type="match status" value="8"/>
</dbReference>
<evidence type="ECO:0000259" key="9">
    <source>
        <dbReference type="PROSITE" id="PS50157"/>
    </source>
</evidence>
<dbReference type="PANTHER" id="PTHR46179">
    <property type="entry name" value="ZINC FINGER PROTEIN"/>
    <property type="match status" value="1"/>
</dbReference>
<evidence type="ECO:0000313" key="10">
    <source>
        <dbReference type="EMBL" id="KZM83420.1"/>
    </source>
</evidence>
<dbReference type="PROSITE" id="PS50157">
    <property type="entry name" value="ZINC_FINGER_C2H2_2"/>
    <property type="match status" value="6"/>
</dbReference>
<evidence type="ECO:0000313" key="11">
    <source>
        <dbReference type="EMBL" id="WOH16400.1"/>
    </source>
</evidence>
<evidence type="ECO:0000256" key="5">
    <source>
        <dbReference type="ARBA" id="ARBA00023015"/>
    </source>
</evidence>
<evidence type="ECO:0000256" key="8">
    <source>
        <dbReference type="PROSITE-ProRule" id="PRU00042"/>
    </source>
</evidence>
<dbReference type="GO" id="GO:0008270">
    <property type="term" value="F:zinc ion binding"/>
    <property type="evidence" value="ECO:0007669"/>
    <property type="project" value="UniProtKB-KW"/>
</dbReference>
<reference evidence="10" key="1">
    <citation type="journal article" date="2016" name="Nat. Genet.">
        <title>A high-quality carrot genome assembly provides new insights into carotenoid accumulation and asterid genome evolution.</title>
        <authorList>
            <person name="Iorizzo M."/>
            <person name="Ellison S."/>
            <person name="Senalik D."/>
            <person name="Zeng P."/>
            <person name="Satapoomin P."/>
            <person name="Huang J."/>
            <person name="Bowman M."/>
            <person name="Iovene M."/>
            <person name="Sanseverino W."/>
            <person name="Cavagnaro P."/>
            <person name="Yildiz M."/>
            <person name="Macko-Podgorni A."/>
            <person name="Moranska E."/>
            <person name="Grzebelus E."/>
            <person name="Grzebelus D."/>
            <person name="Ashrafi H."/>
            <person name="Zheng Z."/>
            <person name="Cheng S."/>
            <person name="Spooner D."/>
            <person name="Van Deynze A."/>
            <person name="Simon P."/>
        </authorList>
    </citation>
    <scope>NUCLEOTIDE SEQUENCE [LARGE SCALE GENOMIC DNA]</scope>
    <source>
        <tissue evidence="10">Leaf</tissue>
    </source>
</reference>
<dbReference type="Pfam" id="PF00096">
    <property type="entry name" value="zf-C2H2"/>
    <property type="match status" value="4"/>
</dbReference>
<feature type="domain" description="C2H2-type" evidence="9">
    <location>
        <begin position="308"/>
        <end position="338"/>
    </location>
</feature>
<organism evidence="10">
    <name type="scientific">Daucus carota subsp. sativus</name>
    <name type="common">Carrot</name>
    <dbReference type="NCBI Taxonomy" id="79200"/>
    <lineage>
        <taxon>Eukaryota</taxon>
        <taxon>Viridiplantae</taxon>
        <taxon>Streptophyta</taxon>
        <taxon>Embryophyta</taxon>
        <taxon>Tracheophyta</taxon>
        <taxon>Spermatophyta</taxon>
        <taxon>Magnoliopsida</taxon>
        <taxon>eudicotyledons</taxon>
        <taxon>Gunneridae</taxon>
        <taxon>Pentapetalae</taxon>
        <taxon>asterids</taxon>
        <taxon>campanulids</taxon>
        <taxon>Apiales</taxon>
        <taxon>Apiaceae</taxon>
        <taxon>Apioideae</taxon>
        <taxon>Scandiceae</taxon>
        <taxon>Daucinae</taxon>
        <taxon>Daucus</taxon>
        <taxon>Daucus sect. Daucus</taxon>
    </lineage>
</organism>
<dbReference type="Gramene" id="KZM83420">
    <property type="protein sequence ID" value="KZM83420"/>
    <property type="gene ID" value="DCAR_030989"/>
</dbReference>
<protein>
    <recommendedName>
        <fullName evidence="9">C2H2-type domain-containing protein</fullName>
    </recommendedName>
</protein>
<proteinExistence type="predicted"/>
<evidence type="ECO:0000256" key="6">
    <source>
        <dbReference type="ARBA" id="ARBA00023163"/>
    </source>
</evidence>
<dbReference type="EMBL" id="CP093351">
    <property type="protein sequence ID" value="WOH16400.1"/>
    <property type="molecule type" value="Genomic_DNA"/>
</dbReference>
<dbReference type="KEGG" id="dcr:108200166"/>
<dbReference type="GO" id="GO:0005730">
    <property type="term" value="C:nucleolus"/>
    <property type="evidence" value="ECO:0007669"/>
    <property type="project" value="TreeGrafter"/>
</dbReference>
<feature type="domain" description="C2H2-type" evidence="9">
    <location>
        <begin position="92"/>
        <end position="121"/>
    </location>
</feature>
<sequence length="431" mass="49620">MEEGGTDITKGPVFKDIRRYYCEYCGICRSKKTLLSSHILSHHQDEVNKRKADDNAEKEELKSNTCEECGLSFQKPAHLKQHMQSHLLERPFMCPVDDCDSSYRRKDHLNRHLLQHQGKLFECSSMGCSHRFSIQSNMKRHVKEFHNDSSPIEVDALCSSSYRRKDLLNRHLQDQGELFECSVTGCCQKFSSQSNMKKHVKVFHDDSSPIEVDALKEYTCPEPGCGKVFKYASRLRKHEDSHVKLESTEAFCSDPGCMKYFSNEQCLKAHIQSCHSKVTCEVCGSKHLKKNLKRHLLTHKTKPPSDRIKCSFEDCLHTFSNKSNLRQHMKAVHFEQKAFLCSIPGCGMSFTFKHVRDNHEKSGCHLYVQGDFLETDEQFRSRPRGGRKRVCPSVETFTRKRVVPPSVGSDSLPDQGPNYMSWLLSSENEEI</sequence>
<keyword evidence="3 8" id="KW-0863">Zinc-finger</keyword>
<dbReference type="Proteomes" id="UP000077755">
    <property type="component" value="Chromosome 9"/>
</dbReference>
<dbReference type="EMBL" id="LNRQ01000009">
    <property type="protein sequence ID" value="KZM83420.1"/>
    <property type="molecule type" value="Genomic_DNA"/>
</dbReference>
<dbReference type="OMA" id="KVFRDSW"/>
<accession>A0A175YJJ2</accession>
<feature type="domain" description="C2H2-type" evidence="9">
    <location>
        <begin position="179"/>
        <end position="209"/>
    </location>
</feature>
<evidence type="ECO:0000256" key="4">
    <source>
        <dbReference type="ARBA" id="ARBA00022833"/>
    </source>
</evidence>
<dbReference type="InterPro" id="IPR036236">
    <property type="entry name" value="Znf_C2H2_sf"/>
</dbReference>
<evidence type="ECO:0000256" key="1">
    <source>
        <dbReference type="ARBA" id="ARBA00004123"/>
    </source>
</evidence>
<dbReference type="GO" id="GO:0080084">
    <property type="term" value="F:5S rDNA binding"/>
    <property type="evidence" value="ECO:0007669"/>
    <property type="project" value="TreeGrafter"/>
</dbReference>
<dbReference type="OrthoDB" id="427030at2759"/>
<keyword evidence="5" id="KW-0805">Transcription regulation</keyword>
<evidence type="ECO:0000313" key="12">
    <source>
        <dbReference type="Proteomes" id="UP000077755"/>
    </source>
</evidence>
<gene>
    <name evidence="10" type="ORF">DCAR_030989</name>
    <name evidence="11" type="ORF">DCAR_0935953</name>
</gene>
<dbReference type="AlphaFoldDB" id="A0A175YJJ2"/>
<keyword evidence="2" id="KW-0479">Metal-binding</keyword>
<dbReference type="InterPro" id="IPR013087">
    <property type="entry name" value="Znf_C2H2_type"/>
</dbReference>
<evidence type="ECO:0000256" key="7">
    <source>
        <dbReference type="ARBA" id="ARBA00023242"/>
    </source>
</evidence>
<dbReference type="GO" id="GO:0003700">
    <property type="term" value="F:DNA-binding transcription factor activity"/>
    <property type="evidence" value="ECO:0007669"/>
    <property type="project" value="TreeGrafter"/>
</dbReference>
<dbReference type="InterPro" id="IPR051061">
    <property type="entry name" value="Zinc_finger_trans_reg"/>
</dbReference>
<feature type="domain" description="C2H2-type" evidence="9">
    <location>
        <begin position="64"/>
        <end position="91"/>
    </location>
</feature>
<dbReference type="GO" id="GO:0006357">
    <property type="term" value="P:regulation of transcription by RNA polymerase II"/>
    <property type="evidence" value="ECO:0007669"/>
    <property type="project" value="TreeGrafter"/>
</dbReference>
<evidence type="ECO:0000256" key="2">
    <source>
        <dbReference type="ARBA" id="ARBA00022723"/>
    </source>
</evidence>
<dbReference type="SUPFAM" id="SSF57667">
    <property type="entry name" value="beta-beta-alpha zinc fingers"/>
    <property type="match status" value="4"/>
</dbReference>
<feature type="domain" description="C2H2-type" evidence="9">
    <location>
        <begin position="121"/>
        <end position="151"/>
    </location>
</feature>
<comment type="subcellular location">
    <subcellularLocation>
        <location evidence="1">Nucleus</location>
    </subcellularLocation>
</comment>
<keyword evidence="6" id="KW-0804">Transcription</keyword>
<reference evidence="11" key="2">
    <citation type="submission" date="2022-03" db="EMBL/GenBank/DDBJ databases">
        <title>Draft title - Genomic analysis of global carrot germplasm unveils the trajectory of domestication and the origin of high carotenoid orange carrot.</title>
        <authorList>
            <person name="Iorizzo M."/>
            <person name="Ellison S."/>
            <person name="Senalik D."/>
            <person name="Macko-Podgorni A."/>
            <person name="Grzebelus D."/>
            <person name="Bostan H."/>
            <person name="Rolling W."/>
            <person name="Curaba J."/>
            <person name="Simon P."/>
        </authorList>
    </citation>
    <scope>NUCLEOTIDE SEQUENCE</scope>
    <source>
        <tissue evidence="11">Leaf</tissue>
    </source>
</reference>
<keyword evidence="4" id="KW-0862">Zinc</keyword>
<feature type="domain" description="C2H2-type" evidence="9">
    <location>
        <begin position="218"/>
        <end position="247"/>
    </location>
</feature>
<dbReference type="Gene3D" id="3.30.160.60">
    <property type="entry name" value="Classic Zinc Finger"/>
    <property type="match status" value="6"/>
</dbReference>
<dbReference type="STRING" id="79200.A0A175YJJ2"/>
<keyword evidence="7" id="KW-0539">Nucleus</keyword>